<evidence type="ECO:0000313" key="3">
    <source>
        <dbReference type="Proteomes" id="UP001530293"/>
    </source>
</evidence>
<name>A0ABD3MBB0_9STRA</name>
<dbReference type="AlphaFoldDB" id="A0ABD3MBB0"/>
<keyword evidence="3" id="KW-1185">Reference proteome</keyword>
<evidence type="ECO:0000256" key="1">
    <source>
        <dbReference type="SAM" id="MobiDB-lite"/>
    </source>
</evidence>
<reference evidence="2 3" key="1">
    <citation type="submission" date="2024-10" db="EMBL/GenBank/DDBJ databases">
        <title>Updated reference genomes for cyclostephanoid diatoms.</title>
        <authorList>
            <person name="Roberts W.R."/>
            <person name="Alverson A.J."/>
        </authorList>
    </citation>
    <scope>NUCLEOTIDE SEQUENCE [LARGE SCALE GENOMIC DNA]</scope>
    <source>
        <strain evidence="2 3">AJA232-27</strain>
    </source>
</reference>
<organism evidence="2 3">
    <name type="scientific">Discostella pseudostelligera</name>
    <dbReference type="NCBI Taxonomy" id="259834"/>
    <lineage>
        <taxon>Eukaryota</taxon>
        <taxon>Sar</taxon>
        <taxon>Stramenopiles</taxon>
        <taxon>Ochrophyta</taxon>
        <taxon>Bacillariophyta</taxon>
        <taxon>Coscinodiscophyceae</taxon>
        <taxon>Thalassiosirophycidae</taxon>
        <taxon>Stephanodiscales</taxon>
        <taxon>Stephanodiscaceae</taxon>
        <taxon>Discostella</taxon>
    </lineage>
</organism>
<comment type="caution">
    <text evidence="2">The sequence shown here is derived from an EMBL/GenBank/DDBJ whole genome shotgun (WGS) entry which is preliminary data.</text>
</comment>
<gene>
    <name evidence="2" type="ORF">ACHAWU_007040</name>
</gene>
<dbReference type="EMBL" id="JALLBG020000155">
    <property type="protein sequence ID" value="KAL3761223.1"/>
    <property type="molecule type" value="Genomic_DNA"/>
</dbReference>
<feature type="region of interest" description="Disordered" evidence="1">
    <location>
        <begin position="198"/>
        <end position="223"/>
    </location>
</feature>
<evidence type="ECO:0000313" key="2">
    <source>
        <dbReference type="EMBL" id="KAL3761223.1"/>
    </source>
</evidence>
<proteinExistence type="predicted"/>
<accession>A0ABD3MBB0</accession>
<dbReference type="Proteomes" id="UP001530293">
    <property type="component" value="Unassembled WGS sequence"/>
</dbReference>
<sequence length="223" mass="23641">MNHQYHELLPLGLNNAAIEDEVDYVIVGDDDVNLLGNEVDDEDIDDDFEWDDASYDHCDLSPSLSCATSVATNVTLKDLNLIGAAAATTATGDSNDDMMTMMVLDDPMDIDEAGNGDCIEWTSTLGRTTGSGTSSAAENFFATNPKSGRRLSNKKLRKKMKNMKKAAAARALAEQKAAAANAATATSTMAVLVSGMSASSSSESTDECKVQPKKPRAVSIDCT</sequence>
<protein>
    <recommendedName>
        <fullName evidence="4">BZIP domain-containing protein</fullName>
    </recommendedName>
</protein>
<evidence type="ECO:0008006" key="4">
    <source>
        <dbReference type="Google" id="ProtNLM"/>
    </source>
</evidence>